<keyword evidence="2" id="KW-0963">Cytoplasm</keyword>
<protein>
    <recommendedName>
        <fullName evidence="5">BAR domain-containing protein</fullName>
    </recommendedName>
</protein>
<dbReference type="GO" id="GO:0005737">
    <property type="term" value="C:cytoplasm"/>
    <property type="evidence" value="ECO:0007669"/>
    <property type="project" value="InterPro"/>
</dbReference>
<dbReference type="GO" id="GO:0097320">
    <property type="term" value="P:plasma membrane tubulation"/>
    <property type="evidence" value="ECO:0007669"/>
    <property type="project" value="TreeGrafter"/>
</dbReference>
<feature type="domain" description="BAR" evidence="5">
    <location>
        <begin position="20"/>
        <end position="238"/>
    </location>
</feature>
<sequence length="258" mass="29767">MKSLRESLGFGRTTSNLECPKSAPGILPHQEDEHLQRLWIDIIKSEEGCRRLIREVPTYQQSIRDVQESEEKLVKDLGNTGVTAFSPKLRQANDEYLSVVMEVKEKSENTSSDIQQCMGDPVKAYHGLYEPLDGVRRRRDVQLLELNKCQDRLDKLKLKLKRTTDVVVERDALLKQLKEVNAQLLQESHKFHSLREPFLKPCIQAYIQSQVDYYGSSASQYNKQIQISRGAHQLKESEFDTIMTDHLQRIKSLKIVAT</sequence>
<evidence type="ECO:0000256" key="4">
    <source>
        <dbReference type="SAM" id="MobiDB-lite"/>
    </source>
</evidence>
<dbReference type="PANTHER" id="PTHR47174:SF3">
    <property type="entry name" value="BRIDGING INTEGRATOR 3"/>
    <property type="match status" value="1"/>
</dbReference>
<dbReference type="InterPro" id="IPR004148">
    <property type="entry name" value="BAR_dom"/>
</dbReference>
<evidence type="ECO:0000313" key="7">
    <source>
        <dbReference type="Proteomes" id="UP001497623"/>
    </source>
</evidence>
<proteinExistence type="predicted"/>
<comment type="subcellular location">
    <subcellularLocation>
        <location evidence="1">Cytoplasm</location>
        <location evidence="1">Cytoskeleton</location>
    </subcellularLocation>
</comment>
<organism evidence="6 7">
    <name type="scientific">Meganyctiphanes norvegica</name>
    <name type="common">Northern krill</name>
    <name type="synonym">Thysanopoda norvegica</name>
    <dbReference type="NCBI Taxonomy" id="48144"/>
    <lineage>
        <taxon>Eukaryota</taxon>
        <taxon>Metazoa</taxon>
        <taxon>Ecdysozoa</taxon>
        <taxon>Arthropoda</taxon>
        <taxon>Crustacea</taxon>
        <taxon>Multicrustacea</taxon>
        <taxon>Malacostraca</taxon>
        <taxon>Eumalacostraca</taxon>
        <taxon>Eucarida</taxon>
        <taxon>Euphausiacea</taxon>
        <taxon>Euphausiidae</taxon>
        <taxon>Meganyctiphanes</taxon>
    </lineage>
</organism>
<evidence type="ECO:0000313" key="6">
    <source>
        <dbReference type="EMBL" id="CAL4168915.1"/>
    </source>
</evidence>
<dbReference type="AlphaFoldDB" id="A0AAV2S912"/>
<evidence type="ECO:0000259" key="5">
    <source>
        <dbReference type="PROSITE" id="PS51021"/>
    </source>
</evidence>
<dbReference type="InterPro" id="IPR046982">
    <property type="entry name" value="BIN3/RVS161-like"/>
</dbReference>
<keyword evidence="3" id="KW-0206">Cytoskeleton</keyword>
<dbReference type="EMBL" id="CAXKWB010049654">
    <property type="protein sequence ID" value="CAL4168915.1"/>
    <property type="molecule type" value="Genomic_DNA"/>
</dbReference>
<dbReference type="InterPro" id="IPR027267">
    <property type="entry name" value="AH/BAR_dom_sf"/>
</dbReference>
<dbReference type="GO" id="GO:0008289">
    <property type="term" value="F:lipid binding"/>
    <property type="evidence" value="ECO:0007669"/>
    <property type="project" value="TreeGrafter"/>
</dbReference>
<evidence type="ECO:0000256" key="1">
    <source>
        <dbReference type="ARBA" id="ARBA00004245"/>
    </source>
</evidence>
<dbReference type="GO" id="GO:0015629">
    <property type="term" value="C:actin cytoskeleton"/>
    <property type="evidence" value="ECO:0007669"/>
    <property type="project" value="TreeGrafter"/>
</dbReference>
<dbReference type="SUPFAM" id="SSF103657">
    <property type="entry name" value="BAR/IMD domain-like"/>
    <property type="match status" value="1"/>
</dbReference>
<dbReference type="GO" id="GO:0006897">
    <property type="term" value="P:endocytosis"/>
    <property type="evidence" value="ECO:0007669"/>
    <property type="project" value="InterPro"/>
</dbReference>
<gene>
    <name evidence="6" type="ORF">MNOR_LOCUS33758</name>
</gene>
<dbReference type="GO" id="GO:0051666">
    <property type="term" value="P:actin cortical patch localization"/>
    <property type="evidence" value="ECO:0007669"/>
    <property type="project" value="InterPro"/>
</dbReference>
<comment type="caution">
    <text evidence="6">The sequence shown here is derived from an EMBL/GenBank/DDBJ whole genome shotgun (WGS) entry which is preliminary data.</text>
</comment>
<dbReference type="Gene3D" id="1.20.1270.60">
    <property type="entry name" value="Arfaptin homology (AH) domain/BAR domain"/>
    <property type="match status" value="1"/>
</dbReference>
<dbReference type="PANTHER" id="PTHR47174">
    <property type="entry name" value="BRIDGING INTEGRATOR 3"/>
    <property type="match status" value="1"/>
</dbReference>
<dbReference type="Proteomes" id="UP001497623">
    <property type="component" value="Unassembled WGS sequence"/>
</dbReference>
<feature type="region of interest" description="Disordered" evidence="4">
    <location>
        <begin position="1"/>
        <end position="27"/>
    </location>
</feature>
<dbReference type="PROSITE" id="PS51021">
    <property type="entry name" value="BAR"/>
    <property type="match status" value="1"/>
</dbReference>
<keyword evidence="7" id="KW-1185">Reference proteome</keyword>
<accession>A0AAV2S912</accession>
<evidence type="ECO:0000256" key="3">
    <source>
        <dbReference type="ARBA" id="ARBA00023212"/>
    </source>
</evidence>
<name>A0AAV2S912_MEGNR</name>
<evidence type="ECO:0000256" key="2">
    <source>
        <dbReference type="ARBA" id="ARBA00022490"/>
    </source>
</evidence>
<reference evidence="6 7" key="1">
    <citation type="submission" date="2024-05" db="EMBL/GenBank/DDBJ databases">
        <authorList>
            <person name="Wallberg A."/>
        </authorList>
    </citation>
    <scope>NUCLEOTIDE SEQUENCE [LARGE SCALE GENOMIC DNA]</scope>
</reference>